<dbReference type="Pfam" id="PF02163">
    <property type="entry name" value="Peptidase_M50"/>
    <property type="match status" value="2"/>
</dbReference>
<evidence type="ECO:0000256" key="3">
    <source>
        <dbReference type="ARBA" id="ARBA00007931"/>
    </source>
</evidence>
<dbReference type="GO" id="GO:0006508">
    <property type="term" value="P:proteolysis"/>
    <property type="evidence" value="ECO:0007669"/>
    <property type="project" value="UniProtKB-KW"/>
</dbReference>
<feature type="transmembrane region" description="Helical" evidence="12">
    <location>
        <begin position="136"/>
        <end position="157"/>
    </location>
</feature>
<keyword evidence="8" id="KW-0862">Zinc</keyword>
<dbReference type="InterPro" id="IPR008915">
    <property type="entry name" value="Peptidase_M50"/>
</dbReference>
<evidence type="ECO:0000256" key="1">
    <source>
        <dbReference type="ARBA" id="ARBA00001947"/>
    </source>
</evidence>
<dbReference type="EMBL" id="FAXA01000168">
    <property type="protein sequence ID" value="CUV02021.1"/>
    <property type="molecule type" value="Genomic_DNA"/>
</dbReference>
<keyword evidence="11 12" id="KW-0472">Membrane</keyword>
<dbReference type="AlphaFoldDB" id="A0A160V7W6"/>
<keyword evidence="9 12" id="KW-1133">Transmembrane helix</keyword>
<keyword evidence="10" id="KW-0482">Metalloprotease</keyword>
<organism evidence="14">
    <name type="scientific">hydrothermal vent metagenome</name>
    <dbReference type="NCBI Taxonomy" id="652676"/>
    <lineage>
        <taxon>unclassified sequences</taxon>
        <taxon>metagenomes</taxon>
        <taxon>ecological metagenomes</taxon>
    </lineage>
</organism>
<evidence type="ECO:0000256" key="4">
    <source>
        <dbReference type="ARBA" id="ARBA00022670"/>
    </source>
</evidence>
<evidence type="ECO:0000256" key="12">
    <source>
        <dbReference type="SAM" id="Phobius"/>
    </source>
</evidence>
<protein>
    <submittedName>
        <fullName evidence="14">Peptidase M50</fullName>
    </submittedName>
</protein>
<evidence type="ECO:0000256" key="10">
    <source>
        <dbReference type="ARBA" id="ARBA00023049"/>
    </source>
</evidence>
<evidence type="ECO:0000313" key="14">
    <source>
        <dbReference type="EMBL" id="CUV02021.1"/>
    </source>
</evidence>
<feature type="transmembrane region" description="Helical" evidence="12">
    <location>
        <begin position="45"/>
        <end position="65"/>
    </location>
</feature>
<gene>
    <name evidence="14" type="ORF">MGWOODY_Clf604</name>
</gene>
<comment type="subcellular location">
    <subcellularLocation>
        <location evidence="2">Membrane</location>
        <topology evidence="2">Multi-pass membrane protein</topology>
    </subcellularLocation>
</comment>
<name>A0A160V7W6_9ZZZZ</name>
<comment type="cofactor">
    <cofactor evidence="1">
        <name>Zn(2+)</name>
        <dbReference type="ChEBI" id="CHEBI:29105"/>
    </cofactor>
</comment>
<sequence>MGATLRIGRILGIPIEINISWILVFLLLTYLLAGQFDDSRLRWPVAQRWTVASITVVLFFLSVLAHELSHSVMALSKGIPVRGITLFIFGGVSRLDREPSRPIIEFVVALVGPLMSIALAVILGGVWYLLGRGDSSLEVVLVLLAWTNLSLGVFNLVPGYPLDGGRLLRAGIWGITGDHRRATRIAAGMGQAVGVAVVLGGLLLAVFLEPVDGIWLGLVGMFLFSTARRSFPE</sequence>
<feature type="transmembrane region" description="Helical" evidence="12">
    <location>
        <begin position="104"/>
        <end position="130"/>
    </location>
</feature>
<dbReference type="GO" id="GO:0008237">
    <property type="term" value="F:metallopeptidase activity"/>
    <property type="evidence" value="ECO:0007669"/>
    <property type="project" value="UniProtKB-KW"/>
</dbReference>
<keyword evidence="5 12" id="KW-0812">Transmembrane</keyword>
<reference evidence="14" key="1">
    <citation type="submission" date="2015-10" db="EMBL/GenBank/DDBJ databases">
        <authorList>
            <person name="Gilbert D.G."/>
        </authorList>
    </citation>
    <scope>NUCLEOTIDE SEQUENCE</scope>
</reference>
<evidence type="ECO:0000256" key="9">
    <source>
        <dbReference type="ARBA" id="ARBA00022989"/>
    </source>
</evidence>
<evidence type="ECO:0000256" key="8">
    <source>
        <dbReference type="ARBA" id="ARBA00022833"/>
    </source>
</evidence>
<feature type="transmembrane region" description="Helical" evidence="12">
    <location>
        <begin position="71"/>
        <end position="92"/>
    </location>
</feature>
<dbReference type="GO" id="GO:0016020">
    <property type="term" value="C:membrane"/>
    <property type="evidence" value="ECO:0007669"/>
    <property type="project" value="UniProtKB-SubCell"/>
</dbReference>
<proteinExistence type="inferred from homology"/>
<feature type="domain" description="Peptidase M50" evidence="13">
    <location>
        <begin position="55"/>
        <end position="127"/>
    </location>
</feature>
<dbReference type="PANTHER" id="PTHR39188">
    <property type="entry name" value="MEMBRANE-ASSOCIATED ZINC METALLOPROTEASE M50B"/>
    <property type="match status" value="1"/>
</dbReference>
<dbReference type="CDD" id="cd06164">
    <property type="entry name" value="S2P-M50_SpoIVFB_CBS"/>
    <property type="match status" value="1"/>
</dbReference>
<feature type="transmembrane region" description="Helical" evidence="12">
    <location>
        <begin position="12"/>
        <end position="33"/>
    </location>
</feature>
<evidence type="ECO:0000256" key="6">
    <source>
        <dbReference type="ARBA" id="ARBA00022723"/>
    </source>
</evidence>
<evidence type="ECO:0000256" key="11">
    <source>
        <dbReference type="ARBA" id="ARBA00023136"/>
    </source>
</evidence>
<dbReference type="PANTHER" id="PTHR39188:SF3">
    <property type="entry name" value="STAGE IV SPORULATION PROTEIN FB"/>
    <property type="match status" value="1"/>
</dbReference>
<evidence type="ECO:0000256" key="2">
    <source>
        <dbReference type="ARBA" id="ARBA00004141"/>
    </source>
</evidence>
<evidence type="ECO:0000259" key="13">
    <source>
        <dbReference type="Pfam" id="PF02163"/>
    </source>
</evidence>
<comment type="similarity">
    <text evidence="3">Belongs to the peptidase M50B family.</text>
</comment>
<accession>A0A160V7W6</accession>
<feature type="domain" description="Peptidase M50" evidence="13">
    <location>
        <begin position="136"/>
        <end position="194"/>
    </location>
</feature>
<keyword evidence="4" id="KW-0645">Protease</keyword>
<feature type="transmembrane region" description="Helical" evidence="12">
    <location>
        <begin position="185"/>
        <end position="208"/>
    </location>
</feature>
<evidence type="ECO:0000256" key="5">
    <source>
        <dbReference type="ARBA" id="ARBA00022692"/>
    </source>
</evidence>
<keyword evidence="6" id="KW-0479">Metal-binding</keyword>
<keyword evidence="7" id="KW-0378">Hydrolase</keyword>
<evidence type="ECO:0000256" key="7">
    <source>
        <dbReference type="ARBA" id="ARBA00022801"/>
    </source>
</evidence>
<dbReference type="GO" id="GO:0046872">
    <property type="term" value="F:metal ion binding"/>
    <property type="evidence" value="ECO:0007669"/>
    <property type="project" value="UniProtKB-KW"/>
</dbReference>